<evidence type="ECO:0000259" key="1">
    <source>
        <dbReference type="Pfam" id="PF10135"/>
    </source>
</evidence>
<reference evidence="3" key="1">
    <citation type="submission" date="2024-01" db="EMBL/GenBank/DDBJ databases">
        <title>Roseobacter fucihabitans sp. nov., isolated from the brown alga Fucus spiralis.</title>
        <authorList>
            <person name="Hahnke S."/>
            <person name="Berger M."/>
            <person name="Schlingloff A."/>
            <person name="Athale I."/>
            <person name="Neumann-Schaal M."/>
            <person name="Adenaya A."/>
            <person name="Poehlein A."/>
            <person name="Daniel R."/>
            <person name="Pertersen J."/>
            <person name="Brinkhoff T."/>
        </authorList>
    </citation>
    <scope>NUCLEOTIDE SEQUENCE [LARGE SCALE GENOMIC DNA]</scope>
    <source>
        <strain evidence="3">B14</strain>
    </source>
</reference>
<name>A0ABZ2BLI5_9RHOB</name>
<protein>
    <recommendedName>
        <fullName evidence="1">Flagellar protein FlgJ N-terminal domain-containing protein</fullName>
    </recommendedName>
</protein>
<dbReference type="InterPro" id="IPR019301">
    <property type="entry name" value="Flagellar_prot_FlgJ_N"/>
</dbReference>
<accession>A0ABZ2BLI5</accession>
<evidence type="ECO:0000313" key="2">
    <source>
        <dbReference type="EMBL" id="WVX47009.1"/>
    </source>
</evidence>
<gene>
    <name evidence="2" type="ORF">ROLI_000670</name>
</gene>
<evidence type="ECO:0000313" key="3">
    <source>
        <dbReference type="Proteomes" id="UP001318682"/>
    </source>
</evidence>
<proteinExistence type="predicted"/>
<dbReference type="Proteomes" id="UP001318682">
    <property type="component" value="Chromosome"/>
</dbReference>
<keyword evidence="3" id="KW-1185">Reference proteome</keyword>
<organism evidence="2 3">
    <name type="scientific">Roseobacter fucihabitans</name>
    <dbReference type="NCBI Taxonomy" id="1537242"/>
    <lineage>
        <taxon>Bacteria</taxon>
        <taxon>Pseudomonadati</taxon>
        <taxon>Pseudomonadota</taxon>
        <taxon>Alphaproteobacteria</taxon>
        <taxon>Rhodobacterales</taxon>
        <taxon>Roseobacteraceae</taxon>
        <taxon>Roseobacter</taxon>
    </lineage>
</organism>
<feature type="domain" description="Flagellar protein FlgJ N-terminal" evidence="1">
    <location>
        <begin position="35"/>
        <end position="83"/>
    </location>
</feature>
<sequence>MSVIQSVNGSVIPTQKDQALREVAQKLEASFLAEMLKSAGLGKTSDHFGGGAGEEQFGSFLLQEQAMQMVKAGGIGLSESLFQALKEKQNDA</sequence>
<dbReference type="Pfam" id="PF10135">
    <property type="entry name" value="Rod-binding"/>
    <property type="match status" value="1"/>
</dbReference>
<dbReference type="EMBL" id="CP143423">
    <property type="protein sequence ID" value="WVX47009.1"/>
    <property type="molecule type" value="Genomic_DNA"/>
</dbReference>
<dbReference type="RefSeq" id="WP_187430689.1">
    <property type="nucleotide sequence ID" value="NZ_CP143423.1"/>
</dbReference>